<comment type="caution">
    <text evidence="2">The sequence shown here is derived from an EMBL/GenBank/DDBJ whole genome shotgun (WGS) entry which is preliminary data.</text>
</comment>
<organism evidence="2 3">
    <name type="scientific">Paenibacillus lutrae</name>
    <dbReference type="NCBI Taxonomy" id="2078573"/>
    <lineage>
        <taxon>Bacteria</taxon>
        <taxon>Bacillati</taxon>
        <taxon>Bacillota</taxon>
        <taxon>Bacilli</taxon>
        <taxon>Bacillales</taxon>
        <taxon>Paenibacillaceae</taxon>
        <taxon>Paenibacillus</taxon>
    </lineage>
</organism>
<dbReference type="EMBL" id="RHLK01000004">
    <property type="protein sequence ID" value="MVO99754.1"/>
    <property type="molecule type" value="Genomic_DNA"/>
</dbReference>
<gene>
    <name evidence="2" type="ORF">EDM21_09455</name>
</gene>
<name>A0A7X3JZ77_9BACL</name>
<evidence type="ECO:0000313" key="3">
    <source>
        <dbReference type="Proteomes" id="UP000490800"/>
    </source>
</evidence>
<dbReference type="OrthoDB" id="9798407at2"/>
<evidence type="ECO:0000259" key="1">
    <source>
        <dbReference type="Pfam" id="PF01261"/>
    </source>
</evidence>
<evidence type="ECO:0000313" key="2">
    <source>
        <dbReference type="EMBL" id="MVO99754.1"/>
    </source>
</evidence>
<dbReference type="Gene3D" id="3.20.20.150">
    <property type="entry name" value="Divalent-metal-dependent TIM barrel enzymes"/>
    <property type="match status" value="1"/>
</dbReference>
<accession>A0A7X3JZ77</accession>
<keyword evidence="3" id="KW-1185">Reference proteome</keyword>
<dbReference type="PANTHER" id="PTHR12110">
    <property type="entry name" value="HYDROXYPYRUVATE ISOMERASE"/>
    <property type="match status" value="1"/>
</dbReference>
<reference evidence="2 3" key="1">
    <citation type="journal article" date="2019" name="Microorganisms">
        <title>Paenibacillus lutrae sp. nov., A Chitinolytic Species Isolated from A River Otter in Castril Natural Park, Granada, Spain.</title>
        <authorList>
            <person name="Rodriguez M."/>
            <person name="Reina J.C."/>
            <person name="Bejar V."/>
            <person name="Llamas I."/>
        </authorList>
    </citation>
    <scope>NUCLEOTIDE SEQUENCE [LARGE SCALE GENOMIC DNA]</scope>
    <source>
        <strain evidence="2 3">N10</strain>
    </source>
</reference>
<dbReference type="RefSeq" id="WP_157335002.1">
    <property type="nucleotide sequence ID" value="NZ_RHLK01000004.1"/>
</dbReference>
<feature type="domain" description="Xylose isomerase-like TIM barrel" evidence="1">
    <location>
        <begin position="25"/>
        <end position="249"/>
    </location>
</feature>
<dbReference type="Pfam" id="PF01261">
    <property type="entry name" value="AP_endonuc_2"/>
    <property type="match status" value="1"/>
</dbReference>
<dbReference type="Proteomes" id="UP000490800">
    <property type="component" value="Unassembled WGS sequence"/>
</dbReference>
<dbReference type="AlphaFoldDB" id="A0A7X3JZ77"/>
<proteinExistence type="predicted"/>
<dbReference type="InterPro" id="IPR050312">
    <property type="entry name" value="IolE/XylAMocC-like"/>
</dbReference>
<dbReference type="InterPro" id="IPR013022">
    <property type="entry name" value="Xyl_isomerase-like_TIM-brl"/>
</dbReference>
<dbReference type="SUPFAM" id="SSF51658">
    <property type="entry name" value="Xylose isomerase-like"/>
    <property type="match status" value="1"/>
</dbReference>
<dbReference type="PANTHER" id="PTHR12110:SF41">
    <property type="entry name" value="INOSOSE DEHYDRATASE"/>
    <property type="match status" value="1"/>
</dbReference>
<protein>
    <submittedName>
        <fullName evidence="2">TIM barrel protein</fullName>
    </submittedName>
</protein>
<sequence>MSTIGIGVQLYTLRSEGSKDFKGMLRKVAELGYEGVEFAGYGGLSPQELKEELEQLGLTAVGSHVGLPRLKENLQEEIEMNAAIGSKYVTCPGWFKEGRTQEEFLEVVQILQHSSRRFAEHGIAFGYHNHSFEFEEKMGEKTLFDAFFSALPPEELFVELDVCWAHNAGLDPVDVMKQYAGRTPLLHMKDLRKEDGKLLTVELGTGEVDLKPILAAAPETGVKWFIVEQDECQNPPFDSIATSREWLRSSYR</sequence>
<dbReference type="InterPro" id="IPR036237">
    <property type="entry name" value="Xyl_isomerase-like_sf"/>
</dbReference>